<dbReference type="Proteomes" id="UP001144313">
    <property type="component" value="Unassembled WGS sequence"/>
</dbReference>
<dbReference type="Gene3D" id="3.30.1360.40">
    <property type="match status" value="1"/>
</dbReference>
<evidence type="ECO:0000313" key="6">
    <source>
        <dbReference type="Proteomes" id="UP001144313"/>
    </source>
</evidence>
<proteinExistence type="predicted"/>
<dbReference type="SMART" id="SM00796">
    <property type="entry name" value="AHS1"/>
    <property type="match status" value="1"/>
</dbReference>
<evidence type="ECO:0000313" key="5">
    <source>
        <dbReference type="EMBL" id="GLI40863.1"/>
    </source>
</evidence>
<keyword evidence="6" id="KW-1185">Reference proteome</keyword>
<gene>
    <name evidence="5" type="ORF">GALLR39Z86_07130</name>
</gene>
<protein>
    <submittedName>
        <fullName evidence="5">Allophanate hydrolase</fullName>
    </submittedName>
</protein>
<sequence>MSTRPTAPTSNRGLRPLPAGPRGILIDCGTTALARACYRSLQARRMSGLLEAADLVPGATTVLVDGVDEPELLAAELPGWPLTEEPESASEAVEIPVCYDGPDLEAVAKLWGVSPDAVADIHSGIEYEAAFCGFSPGFAYLEGLPEEYRVPRRESPRTAVPAGSVAIAGPYTGVYPRSSPGGWQLIATMTNPGRLWNEHREPAALLVPGTKVRFAAVRV</sequence>
<evidence type="ECO:0000256" key="3">
    <source>
        <dbReference type="ARBA" id="ARBA00022840"/>
    </source>
</evidence>
<dbReference type="InterPro" id="IPR029000">
    <property type="entry name" value="Cyclophilin-like_dom_sf"/>
</dbReference>
<evidence type="ECO:0000256" key="1">
    <source>
        <dbReference type="ARBA" id="ARBA00022741"/>
    </source>
</evidence>
<dbReference type="AlphaFoldDB" id="A0A9W6G5V8"/>
<keyword evidence="2 5" id="KW-0378">Hydrolase</keyword>
<feature type="domain" description="Carboxyltransferase" evidence="4">
    <location>
        <begin position="14"/>
        <end position="206"/>
    </location>
</feature>
<dbReference type="Gene3D" id="2.40.100.10">
    <property type="entry name" value="Cyclophilin-like"/>
    <property type="match status" value="1"/>
</dbReference>
<dbReference type="SUPFAM" id="SSF50891">
    <property type="entry name" value="Cyclophilin-like"/>
    <property type="match status" value="1"/>
</dbReference>
<dbReference type="Pfam" id="PF02682">
    <property type="entry name" value="CT_C_D"/>
    <property type="match status" value="1"/>
</dbReference>
<name>A0A9W6G5V8_9ACTN</name>
<evidence type="ECO:0000259" key="4">
    <source>
        <dbReference type="SMART" id="SM00796"/>
    </source>
</evidence>
<dbReference type="InterPro" id="IPR010016">
    <property type="entry name" value="PxpB"/>
</dbReference>
<dbReference type="EMBL" id="BSDT01000001">
    <property type="protein sequence ID" value="GLI40863.1"/>
    <property type="molecule type" value="Genomic_DNA"/>
</dbReference>
<dbReference type="InterPro" id="IPR003833">
    <property type="entry name" value="CT_C_D"/>
</dbReference>
<comment type="caution">
    <text evidence="5">The sequence shown here is derived from an EMBL/GenBank/DDBJ whole genome shotgun (WGS) entry which is preliminary data.</text>
</comment>
<dbReference type="RefSeq" id="WP_270116900.1">
    <property type="nucleotide sequence ID" value="NZ_BAAAOL010000009.1"/>
</dbReference>
<keyword evidence="3" id="KW-0067">ATP-binding</keyword>
<dbReference type="GO" id="GO:0016787">
    <property type="term" value="F:hydrolase activity"/>
    <property type="evidence" value="ECO:0007669"/>
    <property type="project" value="UniProtKB-KW"/>
</dbReference>
<keyword evidence="1" id="KW-0547">Nucleotide-binding</keyword>
<accession>A0A9W6G5V8</accession>
<dbReference type="GO" id="GO:0005524">
    <property type="term" value="F:ATP binding"/>
    <property type="evidence" value="ECO:0007669"/>
    <property type="project" value="UniProtKB-KW"/>
</dbReference>
<reference evidence="5" key="1">
    <citation type="submission" date="2022-12" db="EMBL/GenBank/DDBJ databases">
        <title>Reference genome sequencing for broad-spectrum identification of bacterial and archaeal isolates by mass spectrometry.</title>
        <authorList>
            <person name="Sekiguchi Y."/>
            <person name="Tourlousse D.M."/>
        </authorList>
    </citation>
    <scope>NUCLEOTIDE SEQUENCE</scope>
    <source>
        <strain evidence="5">LLR39Z86</strain>
    </source>
</reference>
<organism evidence="5 6">
    <name type="scientific">Glycomyces algeriensis</name>
    <dbReference type="NCBI Taxonomy" id="256037"/>
    <lineage>
        <taxon>Bacteria</taxon>
        <taxon>Bacillati</taxon>
        <taxon>Actinomycetota</taxon>
        <taxon>Actinomycetes</taxon>
        <taxon>Glycomycetales</taxon>
        <taxon>Glycomycetaceae</taxon>
        <taxon>Glycomyces</taxon>
    </lineage>
</organism>
<evidence type="ECO:0000256" key="2">
    <source>
        <dbReference type="ARBA" id="ARBA00022801"/>
    </source>
</evidence>
<dbReference type="PANTHER" id="PTHR34698">
    <property type="entry name" value="5-OXOPROLINASE SUBUNIT B"/>
    <property type="match status" value="1"/>
</dbReference>
<dbReference type="PANTHER" id="PTHR34698:SF2">
    <property type="entry name" value="5-OXOPROLINASE SUBUNIT B"/>
    <property type="match status" value="1"/>
</dbReference>